<keyword evidence="1" id="KW-0175">Coiled coil</keyword>
<dbReference type="CDD" id="cd22249">
    <property type="entry name" value="UDM1_RNF168_RNF169-like"/>
    <property type="match status" value="1"/>
</dbReference>
<keyword evidence="4" id="KW-1185">Reference proteome</keyword>
<feature type="region of interest" description="Disordered" evidence="2">
    <location>
        <begin position="217"/>
        <end position="275"/>
    </location>
</feature>
<organism evidence="3 4">
    <name type="scientific">Trichodelitschia bisporula</name>
    <dbReference type="NCBI Taxonomy" id="703511"/>
    <lineage>
        <taxon>Eukaryota</taxon>
        <taxon>Fungi</taxon>
        <taxon>Dikarya</taxon>
        <taxon>Ascomycota</taxon>
        <taxon>Pezizomycotina</taxon>
        <taxon>Dothideomycetes</taxon>
        <taxon>Dothideomycetes incertae sedis</taxon>
        <taxon>Phaeotrichales</taxon>
        <taxon>Phaeotrichaceae</taxon>
        <taxon>Trichodelitschia</taxon>
    </lineage>
</organism>
<evidence type="ECO:0000256" key="1">
    <source>
        <dbReference type="SAM" id="Coils"/>
    </source>
</evidence>
<evidence type="ECO:0000313" key="4">
    <source>
        <dbReference type="Proteomes" id="UP000799640"/>
    </source>
</evidence>
<evidence type="ECO:0000256" key="2">
    <source>
        <dbReference type="SAM" id="MobiDB-lite"/>
    </source>
</evidence>
<feature type="compositionally biased region" description="Low complexity" evidence="2">
    <location>
        <begin position="225"/>
        <end position="240"/>
    </location>
</feature>
<sequence>MGRSSRYNSPPPKPKGKKSAKSSKIKKSVKFAEDYDDEVEAGPSRPPGQKTNVTAILRHLDVMEPIFEAEAAREAKRVAKQEKQLAEIIKADRLAEEMQRRAQFEAEQQAITDAVIAKQKRRQARVDADKAKMDNMRRKAEEEEAEIAAKEAAWLEIIARDRPAAEADSEPTCADACDNCGSTDCPGLTRSGFGYPCLQVPRTGKGKARYNADDVEHQIHSNVGPSRRAAASNDSSSDDPSWVRFSPADDEKFVAQQSKNHGKKSKAKGKEKVISSSKKSRQVIYWDSENDSIGFDDSVSQNSASSPTLVSPKNMTLQEWLALGHKLCNLDTEGFSPITSKKRSKTKKAAKFSDVVDGDFDDILYIVYRLGASENHSQQVVVGMYRDLNIANAHAISGYNADPKMHNFADVELTRYHEFPVLENHGYDYNTFPDDALLEAWSGDGSTYRLMQCHEGHQHGGDHGAEAMTAGNYTHIHVRSDGGWRVGSKKDGEAVVYWVEKTTIAA</sequence>
<feature type="coiled-coil region" evidence="1">
    <location>
        <begin position="126"/>
        <end position="153"/>
    </location>
</feature>
<evidence type="ECO:0000313" key="3">
    <source>
        <dbReference type="EMBL" id="KAF2405097.1"/>
    </source>
</evidence>
<proteinExistence type="predicted"/>
<feature type="compositionally biased region" description="Basic residues" evidence="2">
    <location>
        <begin position="14"/>
        <end position="29"/>
    </location>
</feature>
<gene>
    <name evidence="3" type="ORF">EJ06DRAFT_12232</name>
</gene>
<accession>A0A6G1IAM6</accession>
<dbReference type="Proteomes" id="UP000799640">
    <property type="component" value="Unassembled WGS sequence"/>
</dbReference>
<feature type="region of interest" description="Disordered" evidence="2">
    <location>
        <begin position="1"/>
        <end position="52"/>
    </location>
</feature>
<protein>
    <submittedName>
        <fullName evidence="3">Uncharacterized protein</fullName>
    </submittedName>
</protein>
<reference evidence="3" key="1">
    <citation type="journal article" date="2020" name="Stud. Mycol.">
        <title>101 Dothideomycetes genomes: a test case for predicting lifestyles and emergence of pathogens.</title>
        <authorList>
            <person name="Haridas S."/>
            <person name="Albert R."/>
            <person name="Binder M."/>
            <person name="Bloem J."/>
            <person name="Labutti K."/>
            <person name="Salamov A."/>
            <person name="Andreopoulos B."/>
            <person name="Baker S."/>
            <person name="Barry K."/>
            <person name="Bills G."/>
            <person name="Bluhm B."/>
            <person name="Cannon C."/>
            <person name="Castanera R."/>
            <person name="Culley D."/>
            <person name="Daum C."/>
            <person name="Ezra D."/>
            <person name="Gonzalez J."/>
            <person name="Henrissat B."/>
            <person name="Kuo A."/>
            <person name="Liang C."/>
            <person name="Lipzen A."/>
            <person name="Lutzoni F."/>
            <person name="Magnuson J."/>
            <person name="Mondo S."/>
            <person name="Nolan M."/>
            <person name="Ohm R."/>
            <person name="Pangilinan J."/>
            <person name="Park H.-J."/>
            <person name="Ramirez L."/>
            <person name="Alfaro M."/>
            <person name="Sun H."/>
            <person name="Tritt A."/>
            <person name="Yoshinaga Y."/>
            <person name="Zwiers L.-H."/>
            <person name="Turgeon B."/>
            <person name="Goodwin S."/>
            <person name="Spatafora J."/>
            <person name="Crous P."/>
            <person name="Grigoriev I."/>
        </authorList>
    </citation>
    <scope>NUCLEOTIDE SEQUENCE</scope>
    <source>
        <strain evidence="3">CBS 262.69</strain>
    </source>
</reference>
<dbReference type="EMBL" id="ML996687">
    <property type="protein sequence ID" value="KAF2405097.1"/>
    <property type="molecule type" value="Genomic_DNA"/>
</dbReference>
<name>A0A6G1IAM6_9PEZI</name>
<dbReference type="AlphaFoldDB" id="A0A6G1IAM6"/>